<dbReference type="InterPro" id="IPR048866">
    <property type="entry name" value="ORC5_lid"/>
</dbReference>
<feature type="compositionally biased region" description="Acidic residues" evidence="8">
    <location>
        <begin position="226"/>
        <end position="238"/>
    </location>
</feature>
<dbReference type="EMBL" id="JAEPRB010000162">
    <property type="protein sequence ID" value="KAG2219834.1"/>
    <property type="molecule type" value="Genomic_DNA"/>
</dbReference>
<feature type="region of interest" description="Disordered" evidence="8">
    <location>
        <begin position="397"/>
        <end position="420"/>
    </location>
</feature>
<proteinExistence type="inferred from homology"/>
<dbReference type="OrthoDB" id="365981at2759"/>
<evidence type="ECO:0000256" key="7">
    <source>
        <dbReference type="ARBA" id="ARBA00069657"/>
    </source>
</evidence>
<dbReference type="GO" id="GO:0005524">
    <property type="term" value="F:ATP binding"/>
    <property type="evidence" value="ECO:0007669"/>
    <property type="project" value="UniProtKB-KW"/>
</dbReference>
<dbReference type="InterPro" id="IPR020796">
    <property type="entry name" value="ORC5"/>
</dbReference>
<evidence type="ECO:0000256" key="5">
    <source>
        <dbReference type="ARBA" id="ARBA00022840"/>
    </source>
</evidence>
<keyword evidence="13" id="KW-1185">Reference proteome</keyword>
<comment type="similarity">
    <text evidence="2">Belongs to the ORC5 family.</text>
</comment>
<evidence type="ECO:0000256" key="2">
    <source>
        <dbReference type="ARBA" id="ARBA00006269"/>
    </source>
</evidence>
<dbReference type="InterPro" id="IPR041664">
    <property type="entry name" value="AAA_16"/>
</dbReference>
<name>A0A8H7VMA3_9FUNG</name>
<feature type="region of interest" description="Disordered" evidence="8">
    <location>
        <begin position="221"/>
        <end position="242"/>
    </location>
</feature>
<feature type="domain" description="ORC5 lid" evidence="11">
    <location>
        <begin position="255"/>
        <end position="311"/>
    </location>
</feature>
<feature type="domain" description="Origin recognition complex subunit 5 C-terminal" evidence="10">
    <location>
        <begin position="363"/>
        <end position="501"/>
    </location>
</feature>
<dbReference type="FunFam" id="3.40.50.300:FF:000673">
    <property type="entry name" value="Origin recognition complex subunit 5"/>
    <property type="match status" value="1"/>
</dbReference>
<gene>
    <name evidence="12" type="ORF">INT45_006277</name>
</gene>
<keyword evidence="4" id="KW-0547">Nucleotide-binding</keyword>
<accession>A0A8H7VMA3</accession>
<comment type="subcellular location">
    <subcellularLocation>
        <location evidence="1">Nucleus</location>
    </subcellularLocation>
</comment>
<protein>
    <recommendedName>
        <fullName evidence="7">Origin recognition complex subunit 5</fullName>
    </recommendedName>
</protein>
<keyword evidence="3" id="KW-0235">DNA replication</keyword>
<dbReference type="Gene3D" id="3.40.50.300">
    <property type="entry name" value="P-loop containing nucleotide triphosphate hydrolases"/>
    <property type="match status" value="1"/>
</dbReference>
<dbReference type="GO" id="GO:0006270">
    <property type="term" value="P:DNA replication initiation"/>
    <property type="evidence" value="ECO:0007669"/>
    <property type="project" value="TreeGrafter"/>
</dbReference>
<keyword evidence="5" id="KW-0067">ATP-binding</keyword>
<evidence type="ECO:0000256" key="4">
    <source>
        <dbReference type="ARBA" id="ARBA00022741"/>
    </source>
</evidence>
<dbReference type="SUPFAM" id="SSF52540">
    <property type="entry name" value="P-loop containing nucleoside triphosphate hydrolases"/>
    <property type="match status" value="1"/>
</dbReference>
<evidence type="ECO:0000256" key="6">
    <source>
        <dbReference type="ARBA" id="ARBA00023242"/>
    </source>
</evidence>
<feature type="compositionally biased region" description="Basic residues" evidence="8">
    <location>
        <begin position="397"/>
        <end position="406"/>
    </location>
</feature>
<keyword evidence="6" id="KW-0539">Nucleus</keyword>
<evidence type="ECO:0000259" key="9">
    <source>
        <dbReference type="Pfam" id="PF13191"/>
    </source>
</evidence>
<evidence type="ECO:0000313" key="13">
    <source>
        <dbReference type="Proteomes" id="UP000646827"/>
    </source>
</evidence>
<organism evidence="12 13">
    <name type="scientific">Circinella minor</name>
    <dbReference type="NCBI Taxonomy" id="1195481"/>
    <lineage>
        <taxon>Eukaryota</taxon>
        <taxon>Fungi</taxon>
        <taxon>Fungi incertae sedis</taxon>
        <taxon>Mucoromycota</taxon>
        <taxon>Mucoromycotina</taxon>
        <taxon>Mucoromycetes</taxon>
        <taxon>Mucorales</taxon>
        <taxon>Lichtheimiaceae</taxon>
        <taxon>Circinella</taxon>
    </lineage>
</organism>
<dbReference type="PANTHER" id="PTHR12705">
    <property type="entry name" value="ORIGIN RECOGNITION COMPLEX SUBUNIT 5"/>
    <property type="match status" value="1"/>
</dbReference>
<sequence>MTQRTFSIQQELSCQFPGRSKQITTLLGLMGKPQDRIVPSIFIYGHPSSGKTSVVRAIFEKSLSRSQWAFINCVESHTPRMIFEHALNQWCHWVPSVENHLTGVCRIDNVHQFVKIIQEGVMLQEDKVVQIGMDETHYLILDRAERLRDMGPNLLPVLLRLSEMTGRNMCVILLSTIVFEKFKVKGGAYEPLYIRFSEYTKEDTLQILQLLFTSTDRRIELRQSNDDDDNNEEEEEEEINKAEPEYVELDNDFFNGFCDVIYTIFNHNCKDINELKYITALLFPLYIKPIRDRQVQIHEKAKLLKYSQPYFAQATDKLYLREISSVEWNRETQRLDDLNDTDRDANMALLTRNLAREKGEFDLPYYTKFLLLASYLASYNPARYDVRYFSKVGEARTRKKGGGTRKSKADQGGGGKMRPQLLGPKAFPMERMLAIFYSIIDDSLEDSIDVQTQITSLTTLRLLVRANNMDRLDGAKFKCNVSFEFIRAVAKSVRFEIDKYLYDFN</sequence>
<evidence type="ECO:0000256" key="8">
    <source>
        <dbReference type="SAM" id="MobiDB-lite"/>
    </source>
</evidence>
<dbReference type="AlphaFoldDB" id="A0A8H7VMA3"/>
<dbReference type="GO" id="GO:0005664">
    <property type="term" value="C:nuclear origin of replication recognition complex"/>
    <property type="evidence" value="ECO:0007669"/>
    <property type="project" value="TreeGrafter"/>
</dbReference>
<dbReference type="Pfam" id="PF13191">
    <property type="entry name" value="AAA_16"/>
    <property type="match status" value="1"/>
</dbReference>
<dbReference type="PANTHER" id="PTHR12705:SF0">
    <property type="entry name" value="ORIGIN RECOGNITION COMPLEX SUBUNIT 5"/>
    <property type="match status" value="1"/>
</dbReference>
<feature type="domain" description="Orc1-like AAA ATPase" evidence="9">
    <location>
        <begin position="15"/>
        <end position="172"/>
    </location>
</feature>
<dbReference type="Proteomes" id="UP000646827">
    <property type="component" value="Unassembled WGS sequence"/>
</dbReference>
<dbReference type="InterPro" id="IPR047088">
    <property type="entry name" value="ORC5_C"/>
</dbReference>
<comment type="caution">
    <text evidence="12">The sequence shown here is derived from an EMBL/GenBank/DDBJ whole genome shotgun (WGS) entry which is preliminary data.</text>
</comment>
<dbReference type="InterPro" id="IPR027417">
    <property type="entry name" value="P-loop_NTPase"/>
</dbReference>
<evidence type="ECO:0000259" key="10">
    <source>
        <dbReference type="Pfam" id="PF14630"/>
    </source>
</evidence>
<reference evidence="12 13" key="1">
    <citation type="submission" date="2020-12" db="EMBL/GenBank/DDBJ databases">
        <title>Metabolic potential, ecology and presence of endohyphal bacteria is reflected in genomic diversity of Mucoromycotina.</title>
        <authorList>
            <person name="Muszewska A."/>
            <person name="Okrasinska A."/>
            <person name="Steczkiewicz K."/>
            <person name="Drgas O."/>
            <person name="Orlowska M."/>
            <person name="Perlinska-Lenart U."/>
            <person name="Aleksandrzak-Piekarczyk T."/>
            <person name="Szatraj K."/>
            <person name="Zielenkiewicz U."/>
            <person name="Pilsyk S."/>
            <person name="Malc E."/>
            <person name="Mieczkowski P."/>
            <person name="Kruszewska J.S."/>
            <person name="Biernat P."/>
            <person name="Pawlowska J."/>
        </authorList>
    </citation>
    <scope>NUCLEOTIDE SEQUENCE [LARGE SCALE GENOMIC DNA]</scope>
    <source>
        <strain evidence="12 13">CBS 142.35</strain>
    </source>
</reference>
<evidence type="ECO:0000259" key="11">
    <source>
        <dbReference type="Pfam" id="PF21639"/>
    </source>
</evidence>
<dbReference type="Pfam" id="PF14630">
    <property type="entry name" value="ORC5_C"/>
    <property type="match status" value="1"/>
</dbReference>
<dbReference type="GO" id="GO:0003688">
    <property type="term" value="F:DNA replication origin binding"/>
    <property type="evidence" value="ECO:0007669"/>
    <property type="project" value="TreeGrafter"/>
</dbReference>
<evidence type="ECO:0000313" key="12">
    <source>
        <dbReference type="EMBL" id="KAG2219834.1"/>
    </source>
</evidence>
<evidence type="ECO:0000256" key="3">
    <source>
        <dbReference type="ARBA" id="ARBA00022705"/>
    </source>
</evidence>
<dbReference type="Pfam" id="PF21639">
    <property type="entry name" value="ORC5_lid"/>
    <property type="match status" value="1"/>
</dbReference>
<evidence type="ECO:0000256" key="1">
    <source>
        <dbReference type="ARBA" id="ARBA00004123"/>
    </source>
</evidence>